<dbReference type="RefSeq" id="WP_005990986.1">
    <property type="nucleotide sequence ID" value="NZ_AECZ01000003.1"/>
</dbReference>
<dbReference type="InterPro" id="IPR027417">
    <property type="entry name" value="P-loop_NTPase"/>
</dbReference>
<reference evidence="2 3" key="1">
    <citation type="submission" date="2010-08" db="EMBL/GenBank/DDBJ databases">
        <title>The draft genome of Desulfovibrio fructosovorans JJ.</title>
        <authorList>
            <consortium name="US DOE Joint Genome Institute (JGI-PGF)"/>
            <person name="Lucas S."/>
            <person name="Copeland A."/>
            <person name="Lapidus A."/>
            <person name="Cheng J.-F."/>
            <person name="Bruce D."/>
            <person name="Goodwin L."/>
            <person name="Pitluck S."/>
            <person name="Land M.L."/>
            <person name="Hauser L."/>
            <person name="Chang Y.-J."/>
            <person name="Jeffries C."/>
            <person name="Wall J.D."/>
            <person name="Stahl D.A."/>
            <person name="Arkin A.P."/>
            <person name="Dehal P."/>
            <person name="Stolyar S.M."/>
            <person name="Hazen T.C."/>
            <person name="Woyke T.J."/>
        </authorList>
    </citation>
    <scope>NUCLEOTIDE SEQUENCE [LARGE SCALE GENOMIC DNA]</scope>
    <source>
        <strain evidence="2 3">JJ</strain>
    </source>
</reference>
<organism evidence="2 3">
    <name type="scientific">Solidesulfovibrio fructosivorans JJ]</name>
    <dbReference type="NCBI Taxonomy" id="596151"/>
    <lineage>
        <taxon>Bacteria</taxon>
        <taxon>Pseudomonadati</taxon>
        <taxon>Thermodesulfobacteriota</taxon>
        <taxon>Desulfovibrionia</taxon>
        <taxon>Desulfovibrionales</taxon>
        <taxon>Desulfovibrionaceae</taxon>
        <taxon>Solidesulfovibrio</taxon>
    </lineage>
</organism>
<dbReference type="SUPFAM" id="SSF52540">
    <property type="entry name" value="P-loop containing nucleoside triphosphate hydrolases"/>
    <property type="match status" value="1"/>
</dbReference>
<keyword evidence="1" id="KW-0472">Membrane</keyword>
<keyword evidence="1" id="KW-0812">Transmembrane</keyword>
<dbReference type="EMBL" id="AECZ01000003">
    <property type="protein sequence ID" value="EFL52507.1"/>
    <property type="molecule type" value="Genomic_DNA"/>
</dbReference>
<dbReference type="PANTHER" id="PTHR32309:SF31">
    <property type="entry name" value="CAPSULAR EXOPOLYSACCHARIDE FAMILY"/>
    <property type="match status" value="1"/>
</dbReference>
<feature type="transmembrane region" description="Helical" evidence="1">
    <location>
        <begin position="453"/>
        <end position="478"/>
    </location>
</feature>
<dbReference type="AlphaFoldDB" id="E1JSM4"/>
<keyword evidence="1" id="KW-1133">Transmembrane helix</keyword>
<proteinExistence type="predicted"/>
<sequence>MELRALLRLLWRRRKLMAWVFGVVCGGLALLTLMAETQYVSSAKVYLYHSSTKASLLSRISLDSPMAGSASLTDTERSTYEDLATTVPVLRPVIRELHLARKRKSLQLVEFIPFVRYLFDHFAPDLGRRAMTYEELTNKSLVHLIFPRPYIKAAMVEDSDILEFSSSADSLELSIALANAAARSFVARETAMRQDECRLLAEAVDKELPRARAAFNQALDEQRDLRRREKIVDLSTAGEQLVTRYYTLTSDRDANRLSLIKARGMLANVKAQLAKRPEYRKTSQSLQRSGLIDSVKLTLRDLYMDLASARTRMTAEHPAVKEIENKIAEAKRIIKGEAQKVFGSETVSTDPTYSYLSERGAEYTAQVAGYESQDEAYGTLLAALEKEAEAHPAKLAADALVAVKVDARQTFVNNLNLLASTAAAGEGLDLSLAHMVEPATIPGKIDDYKRPKLSLMLAVGVLLGGFLAVVAALVAAYVDEAVSGTAGAREAGTTPLGCVPRRDRAARGQALRRLREALCPAGDDGARLLVVAAADEAVTAAETYGLVLDLGRTVARSGRTTLVVDADLRRPGLAVAAGLPAGPGLAEALEGETPLASVLVPGDEPSLWILPAATAPVAGDAADRLMDGPALRRVLAELAGRFDRVLVCAAPCSRSGDALTLSRLAGGMVLVAGLYRTPGPVLARAASEALAATGRAPYALLDGAPDDDLTPREQWLAIRRRLRRAKAAPAV</sequence>
<name>E1JSM4_SOLFR</name>
<evidence type="ECO:0000256" key="1">
    <source>
        <dbReference type="SAM" id="Phobius"/>
    </source>
</evidence>
<evidence type="ECO:0000313" key="2">
    <source>
        <dbReference type="EMBL" id="EFL52507.1"/>
    </source>
</evidence>
<comment type="caution">
    <text evidence="2">The sequence shown here is derived from an EMBL/GenBank/DDBJ whole genome shotgun (WGS) entry which is preliminary data.</text>
</comment>
<dbReference type="OrthoDB" id="5439521at2"/>
<evidence type="ECO:0000313" key="3">
    <source>
        <dbReference type="Proteomes" id="UP000006250"/>
    </source>
</evidence>
<dbReference type="PANTHER" id="PTHR32309">
    <property type="entry name" value="TYROSINE-PROTEIN KINASE"/>
    <property type="match status" value="1"/>
</dbReference>
<protein>
    <submittedName>
        <fullName evidence="2">Lipopolysaccharide biosynthesis protein</fullName>
    </submittedName>
</protein>
<dbReference type="InterPro" id="IPR050445">
    <property type="entry name" value="Bact_polysacc_biosynth/exp"/>
</dbReference>
<dbReference type="Proteomes" id="UP000006250">
    <property type="component" value="Unassembled WGS sequence"/>
</dbReference>
<feature type="transmembrane region" description="Helical" evidence="1">
    <location>
        <begin position="16"/>
        <end position="35"/>
    </location>
</feature>
<dbReference type="eggNOG" id="COG3206">
    <property type="taxonomic scope" value="Bacteria"/>
</dbReference>
<gene>
    <name evidence="2" type="ORF">DesfrDRAFT_0613</name>
</gene>
<keyword evidence="3" id="KW-1185">Reference proteome</keyword>
<dbReference type="eggNOG" id="COG0489">
    <property type="taxonomic scope" value="Bacteria"/>
</dbReference>
<accession>E1JSM4</accession>
<dbReference type="STRING" id="596151.DesfrDRAFT_0613"/>
<dbReference type="Gene3D" id="3.40.50.300">
    <property type="entry name" value="P-loop containing nucleotide triphosphate hydrolases"/>
    <property type="match status" value="1"/>
</dbReference>